<dbReference type="PANTHER" id="PTHR48081">
    <property type="entry name" value="AB HYDROLASE SUPERFAMILY PROTEIN C4A8.06C"/>
    <property type="match status" value="1"/>
</dbReference>
<dbReference type="PANTHER" id="PTHR48081:SF8">
    <property type="entry name" value="ALPHA_BETA HYDROLASE FOLD-3 DOMAIN-CONTAINING PROTEIN-RELATED"/>
    <property type="match status" value="1"/>
</dbReference>
<name>A0A0D2F905_9EURO</name>
<dbReference type="HOGENOM" id="CLU_012494_6_1_1"/>
<gene>
    <name evidence="4" type="ORF">PV04_09412</name>
</gene>
<feature type="compositionally biased region" description="Basic and acidic residues" evidence="2">
    <location>
        <begin position="1"/>
        <end position="14"/>
    </location>
</feature>
<dbReference type="AlphaFoldDB" id="A0A0D2F905"/>
<dbReference type="Pfam" id="PF07859">
    <property type="entry name" value="Abhydrolase_3"/>
    <property type="match status" value="1"/>
</dbReference>
<keyword evidence="1" id="KW-0378">Hydrolase</keyword>
<dbReference type="STRING" id="5601.A0A0D2F905"/>
<feature type="region of interest" description="Disordered" evidence="2">
    <location>
        <begin position="1"/>
        <end position="35"/>
    </location>
</feature>
<feature type="domain" description="Alpha/beta hydrolase fold-3" evidence="3">
    <location>
        <begin position="122"/>
        <end position="333"/>
    </location>
</feature>
<sequence>MSKKLLERLQERASKLVTTDTSRSETPPPRPTKMPLKYDPEFFQAFEPLIPILKAAPQPAVHDIEGRRKGFEAGLTLLAEMMPFEAPDVEQKEHKFTTPAGVELSIYSFVKKGSSSTPGPAILHCHGGGMILGSVSQHAKGIAFQVQLSGVPFFSVEYRLAPESSGTNLVEDCYAGLAWLSQNASQFHVDAARIGVAGESAGGGLAAGVALMARDKGLSPPLAKQILIYPMLDDRNVIANAQIAPFAFWKNEDNITGWTALLGAEKAGKPEADVSPYCAPARAKSLAGLPSAYIDVGGLDIFRDEDIEYARRLAAEDIEIEFHLYPGIPHAFELFAPKSSIVERAMANRIRAVQSF</sequence>
<organism evidence="4 5">
    <name type="scientific">Phialophora macrospora</name>
    <dbReference type="NCBI Taxonomy" id="1851006"/>
    <lineage>
        <taxon>Eukaryota</taxon>
        <taxon>Fungi</taxon>
        <taxon>Dikarya</taxon>
        <taxon>Ascomycota</taxon>
        <taxon>Pezizomycotina</taxon>
        <taxon>Eurotiomycetes</taxon>
        <taxon>Chaetothyriomycetidae</taxon>
        <taxon>Chaetothyriales</taxon>
        <taxon>Herpotrichiellaceae</taxon>
        <taxon>Phialophora</taxon>
    </lineage>
</organism>
<dbReference type="GO" id="GO:0016787">
    <property type="term" value="F:hydrolase activity"/>
    <property type="evidence" value="ECO:0007669"/>
    <property type="project" value="UniProtKB-KW"/>
</dbReference>
<keyword evidence="5" id="KW-1185">Reference proteome</keyword>
<dbReference type="Gene3D" id="3.40.50.1820">
    <property type="entry name" value="alpha/beta hydrolase"/>
    <property type="match status" value="1"/>
</dbReference>
<evidence type="ECO:0000313" key="5">
    <source>
        <dbReference type="Proteomes" id="UP000054266"/>
    </source>
</evidence>
<evidence type="ECO:0000313" key="4">
    <source>
        <dbReference type="EMBL" id="KIW64483.1"/>
    </source>
</evidence>
<evidence type="ECO:0000256" key="1">
    <source>
        <dbReference type="ARBA" id="ARBA00022801"/>
    </source>
</evidence>
<dbReference type="InterPro" id="IPR050300">
    <property type="entry name" value="GDXG_lipolytic_enzyme"/>
</dbReference>
<dbReference type="Proteomes" id="UP000054266">
    <property type="component" value="Unassembled WGS sequence"/>
</dbReference>
<reference evidence="4 5" key="1">
    <citation type="submission" date="2015-01" db="EMBL/GenBank/DDBJ databases">
        <title>The Genome Sequence of Capronia semiimmersa CBS27337.</title>
        <authorList>
            <consortium name="The Broad Institute Genomics Platform"/>
            <person name="Cuomo C."/>
            <person name="de Hoog S."/>
            <person name="Gorbushina A."/>
            <person name="Stielow B."/>
            <person name="Teixiera M."/>
            <person name="Abouelleil A."/>
            <person name="Chapman S.B."/>
            <person name="Priest M."/>
            <person name="Young S.K."/>
            <person name="Wortman J."/>
            <person name="Nusbaum C."/>
            <person name="Birren B."/>
        </authorList>
    </citation>
    <scope>NUCLEOTIDE SEQUENCE [LARGE SCALE GENOMIC DNA]</scope>
    <source>
        <strain evidence="4 5">CBS 27337</strain>
    </source>
</reference>
<protein>
    <recommendedName>
        <fullName evidence="3">Alpha/beta hydrolase fold-3 domain-containing protein</fullName>
    </recommendedName>
</protein>
<dbReference type="InterPro" id="IPR013094">
    <property type="entry name" value="AB_hydrolase_3"/>
</dbReference>
<accession>A0A0D2F905</accession>
<dbReference type="SUPFAM" id="SSF53474">
    <property type="entry name" value="alpha/beta-Hydrolases"/>
    <property type="match status" value="1"/>
</dbReference>
<evidence type="ECO:0000259" key="3">
    <source>
        <dbReference type="Pfam" id="PF07859"/>
    </source>
</evidence>
<dbReference type="EMBL" id="KN846961">
    <property type="protein sequence ID" value="KIW64483.1"/>
    <property type="molecule type" value="Genomic_DNA"/>
</dbReference>
<evidence type="ECO:0000256" key="2">
    <source>
        <dbReference type="SAM" id="MobiDB-lite"/>
    </source>
</evidence>
<proteinExistence type="predicted"/>
<dbReference type="InterPro" id="IPR029058">
    <property type="entry name" value="AB_hydrolase_fold"/>
</dbReference>